<name>A0A6J6Z6X4_9ZZZZ</name>
<evidence type="ECO:0000313" key="2">
    <source>
        <dbReference type="EMBL" id="CAB4815306.1"/>
    </source>
</evidence>
<proteinExistence type="predicted"/>
<reference evidence="2" key="1">
    <citation type="submission" date="2020-05" db="EMBL/GenBank/DDBJ databases">
        <authorList>
            <person name="Chiriac C."/>
            <person name="Salcher M."/>
            <person name="Ghai R."/>
            <person name="Kavagutti S V."/>
        </authorList>
    </citation>
    <scope>NUCLEOTIDE SEQUENCE</scope>
</reference>
<dbReference type="PROSITE" id="PS50880">
    <property type="entry name" value="TOPRIM"/>
    <property type="match status" value="1"/>
</dbReference>
<accession>A0A6J6Z6X4</accession>
<dbReference type="InterPro" id="IPR034154">
    <property type="entry name" value="TOPRIM_DnaG/twinkle"/>
</dbReference>
<organism evidence="2">
    <name type="scientific">freshwater metagenome</name>
    <dbReference type="NCBI Taxonomy" id="449393"/>
    <lineage>
        <taxon>unclassified sequences</taxon>
        <taxon>metagenomes</taxon>
        <taxon>ecological metagenomes</taxon>
    </lineage>
</organism>
<dbReference type="InterPro" id="IPR006171">
    <property type="entry name" value="TOPRIM_dom"/>
</dbReference>
<dbReference type="SMART" id="SM00493">
    <property type="entry name" value="TOPRIM"/>
    <property type="match status" value="1"/>
</dbReference>
<sequence>MRELLTIAPPAPANHGYLLAKQVRPGDLKVVPKDGSALPLNSFVIIGKNWQESKILCEANPDKLVFTAGDLLLVAQDVNGEIRSVQAIQENGLKRFAAGGVKQDMFHVVGGEGLKALKKVPAIVIAEGYATADSISQALGYATIAAFDSGNLLNVAQQLREIFPEKPFVIAGDNDAHLELTEGKNPGKEKALAAAKAVDGTAIFPIFAPGEQSYPDNLELVTPLTVRSGSLTDEQQMEIAKLKRYTDFNDLVTNSVFGRHGLEHQVTSQVNNVIKSQKEQIEVQHKQELKPFVNFEQQHQLNAIKI</sequence>
<dbReference type="EMBL" id="CAFAAO010000034">
    <property type="protein sequence ID" value="CAB4815306.1"/>
    <property type="molecule type" value="Genomic_DNA"/>
</dbReference>
<dbReference type="CDD" id="cd01029">
    <property type="entry name" value="TOPRIM_primases"/>
    <property type="match status" value="1"/>
</dbReference>
<protein>
    <submittedName>
        <fullName evidence="2">Unannotated protein</fullName>
    </submittedName>
</protein>
<feature type="domain" description="Toprim" evidence="1">
    <location>
        <begin position="121"/>
        <end position="209"/>
    </location>
</feature>
<gene>
    <name evidence="2" type="ORF">UFOPK3037_01627</name>
</gene>
<dbReference type="AlphaFoldDB" id="A0A6J6Z6X4"/>
<dbReference type="Pfam" id="PF13362">
    <property type="entry name" value="Toprim_3"/>
    <property type="match status" value="1"/>
</dbReference>
<evidence type="ECO:0000259" key="1">
    <source>
        <dbReference type="PROSITE" id="PS50880"/>
    </source>
</evidence>